<dbReference type="AlphaFoldDB" id="I7FNA2"/>
<protein>
    <submittedName>
        <fullName evidence="2">Uncharacterized protein</fullName>
    </submittedName>
</protein>
<reference evidence="2 3" key="2">
    <citation type="journal article" date="2009" name="Genome Res.">
        <title>Ortho-proteogenomics: multiple proteomes investigation through orthology and a new MS-based protocol.</title>
        <authorList>
            <person name="Gallien S."/>
            <person name="Perrodou E."/>
            <person name="Carapito C."/>
            <person name="Deshayes C."/>
            <person name="Reyrat J.M."/>
            <person name="Van Dorsselaer A."/>
            <person name="Poch O."/>
            <person name="Schaeffer C."/>
            <person name="Lecompte O."/>
        </authorList>
    </citation>
    <scope>NUCLEOTIDE SEQUENCE [LARGE SCALE GENOMIC DNA]</scope>
    <source>
        <strain evidence="3">ATCC 700084 / mc(2)155</strain>
    </source>
</reference>
<dbReference type="KEGG" id="msg:MSMEI_3725"/>
<accession>I7FNA2</accession>
<evidence type="ECO:0000313" key="3">
    <source>
        <dbReference type="Proteomes" id="UP000006158"/>
    </source>
</evidence>
<feature type="compositionally biased region" description="Basic and acidic residues" evidence="1">
    <location>
        <begin position="10"/>
        <end position="21"/>
    </location>
</feature>
<evidence type="ECO:0000313" key="2">
    <source>
        <dbReference type="EMBL" id="AFP40183.1"/>
    </source>
</evidence>
<dbReference type="Proteomes" id="UP000006158">
    <property type="component" value="Chromosome"/>
</dbReference>
<feature type="region of interest" description="Disordered" evidence="1">
    <location>
        <begin position="1"/>
        <end position="60"/>
    </location>
</feature>
<dbReference type="PATRIC" id="fig|246196.56.peg.3815"/>
<organism evidence="2 3">
    <name type="scientific">Mycolicibacterium smegmatis (strain ATCC 700084 / mc(2)155)</name>
    <name type="common">Mycobacterium smegmatis</name>
    <dbReference type="NCBI Taxonomy" id="246196"/>
    <lineage>
        <taxon>Bacteria</taxon>
        <taxon>Bacillati</taxon>
        <taxon>Actinomycetota</taxon>
        <taxon>Actinomycetes</taxon>
        <taxon>Mycobacteriales</taxon>
        <taxon>Mycobacteriaceae</taxon>
        <taxon>Mycolicibacterium</taxon>
    </lineage>
</organism>
<name>I7FNA2_MYCS2</name>
<dbReference type="EMBL" id="CP001663">
    <property type="protein sequence ID" value="AFP40183.1"/>
    <property type="molecule type" value="Genomic_DNA"/>
</dbReference>
<evidence type="ECO:0000256" key="1">
    <source>
        <dbReference type="SAM" id="MobiDB-lite"/>
    </source>
</evidence>
<gene>
    <name evidence="2" type="ordered locus">MSMEI_3725</name>
</gene>
<sequence>MSEQVRSVTLHRDRARLHPDTPHFVSTRRTLGDRERAPVTGARCNHGDPNAGALERSQAR</sequence>
<reference evidence="2 3" key="1">
    <citation type="journal article" date="2007" name="Genome Biol.">
        <title>Interrupted coding sequences in Mycobacterium smegmatis: authentic mutations or sequencing errors?</title>
        <authorList>
            <person name="Deshayes C."/>
            <person name="Perrodou E."/>
            <person name="Gallien S."/>
            <person name="Euphrasie D."/>
            <person name="Schaeffer C."/>
            <person name="Van-Dorsselaer A."/>
            <person name="Poch O."/>
            <person name="Lecompte O."/>
            <person name="Reyrat J.M."/>
        </authorList>
    </citation>
    <scope>NUCLEOTIDE SEQUENCE [LARGE SCALE GENOMIC DNA]</scope>
    <source>
        <strain evidence="3">ATCC 700084 / mc(2)155</strain>
    </source>
</reference>
<proteinExistence type="predicted"/>